<evidence type="ECO:0000256" key="5">
    <source>
        <dbReference type="ARBA" id="ARBA00023136"/>
    </source>
</evidence>
<dbReference type="GO" id="GO:0016020">
    <property type="term" value="C:membrane"/>
    <property type="evidence" value="ECO:0007669"/>
    <property type="project" value="UniProtKB-SubCell"/>
</dbReference>
<evidence type="ECO:0000256" key="4">
    <source>
        <dbReference type="ARBA" id="ARBA00022989"/>
    </source>
</evidence>
<keyword evidence="4 8" id="KW-1133">Transmembrane helix</keyword>
<protein>
    <recommendedName>
        <fullName evidence="9">Vps72/YL1 C-terminal domain-containing protein</fullName>
    </recommendedName>
</protein>
<dbReference type="EMBL" id="SKBN01000127">
    <property type="protein sequence ID" value="TGJ82463.1"/>
    <property type="molecule type" value="Genomic_DNA"/>
</dbReference>
<feature type="transmembrane region" description="Helical" evidence="8">
    <location>
        <begin position="289"/>
        <end position="309"/>
    </location>
</feature>
<dbReference type="SMART" id="SM00993">
    <property type="entry name" value="YL1_C"/>
    <property type="match status" value="1"/>
</dbReference>
<name>A0A4Z0YVL4_9PEZI</name>
<keyword evidence="5 8" id="KW-0472">Membrane</keyword>
<dbReference type="AlphaFoldDB" id="A0A4Z0YVL4"/>
<feature type="transmembrane region" description="Helical" evidence="8">
    <location>
        <begin position="160"/>
        <end position="180"/>
    </location>
</feature>
<evidence type="ECO:0000313" key="10">
    <source>
        <dbReference type="EMBL" id="TGJ82463.1"/>
    </source>
</evidence>
<dbReference type="GO" id="GO:0046872">
    <property type="term" value="F:metal ion binding"/>
    <property type="evidence" value="ECO:0007669"/>
    <property type="project" value="UniProtKB-KW"/>
</dbReference>
<feature type="region of interest" description="Disordered" evidence="7">
    <location>
        <begin position="1"/>
        <end position="25"/>
    </location>
</feature>
<gene>
    <name evidence="10" type="ORF">E0Z10_g6300</name>
</gene>
<feature type="transmembrane region" description="Helical" evidence="8">
    <location>
        <begin position="218"/>
        <end position="240"/>
    </location>
</feature>
<feature type="binding site" evidence="6">
    <location>
        <position position="291"/>
    </location>
    <ligand>
        <name>Zn(2+)</name>
        <dbReference type="ChEBI" id="CHEBI:29105"/>
    </ligand>
</feature>
<keyword evidence="6" id="KW-0479">Metal-binding</keyword>
<accession>A0A4Z0YVL4</accession>
<dbReference type="STRING" id="37992.A0A4Z0YVL4"/>
<feature type="binding site" evidence="6">
    <location>
        <position position="141"/>
    </location>
    <ligand>
        <name>Zn(2+)</name>
        <dbReference type="ChEBI" id="CHEBI:29105"/>
    </ligand>
</feature>
<reference evidence="10 11" key="1">
    <citation type="submission" date="2019-03" db="EMBL/GenBank/DDBJ databases">
        <title>Draft genome sequence of Xylaria hypoxylon DSM 108379, a ubiquitous saprotrophic-parasitic fungi on hardwood.</title>
        <authorList>
            <person name="Buettner E."/>
            <person name="Leonhardt S."/>
            <person name="Gebauer A.M."/>
            <person name="Liers C."/>
            <person name="Hofrichter M."/>
            <person name="Kellner H."/>
        </authorList>
    </citation>
    <scope>NUCLEOTIDE SEQUENCE [LARGE SCALE GENOMIC DNA]</scope>
    <source>
        <strain evidence="10 11">DSM 108379</strain>
    </source>
</reference>
<dbReference type="PANTHER" id="PTHR20855">
    <property type="entry name" value="ADIPOR/PROGESTIN RECEPTOR-RELATED"/>
    <property type="match status" value="1"/>
</dbReference>
<feature type="region of interest" description="Disordered" evidence="7">
    <location>
        <begin position="401"/>
        <end position="448"/>
    </location>
</feature>
<evidence type="ECO:0000259" key="9">
    <source>
        <dbReference type="SMART" id="SM00993"/>
    </source>
</evidence>
<feature type="transmembrane region" description="Helical" evidence="8">
    <location>
        <begin position="117"/>
        <end position="140"/>
    </location>
</feature>
<dbReference type="Pfam" id="PF08265">
    <property type="entry name" value="YL1_C"/>
    <property type="match status" value="1"/>
</dbReference>
<dbReference type="PANTHER" id="PTHR20855:SF52">
    <property type="entry name" value="ADIPONECTIN RECEPTOR PROTEIN"/>
    <property type="match status" value="1"/>
</dbReference>
<keyword evidence="3 8" id="KW-0812">Transmembrane</keyword>
<sequence length="548" mass="61248">MESVSRLRRPSRAVHLKPSGHEQSEVALDTVNPTPWEPSSQALLTWNELPEWCRDNEYIRTGYRPVTGSTRKSFSSWSYVHNETINIFSHFLPAVAFLIGGWYMVSHLDTKYTDLKLSDYVIFSFFTLTAIGCLGLSATYHTLCNHSLAIGSLWLRMDHVGIVLLTLGDFVSGIYMVFWCEPCERKIYWGMIGTLGAISIFIMLSPTFQGLKWRTFRVLTFVVTGLSGFAPLAHGIYLFGISQMLKQSGMPYYLVEGGFLILGALVYTTQFPERLSPGTFDIYGSSHQIFHVLVLLATATQLIGILSAFDYNYHHREANQPPILSVHTSHLHLGIGLSNFIDNHHRNKYTSFKMSAPTEAQIAHQELIDQLDIHSIHKNFRNAHWRPNQRRNKNIKTIIGDASRKEASMAATPQDNSGAATPMQVDENGLSTSGTSTPTQSANGSNLQPNLAQASRSLSKLVLEKTLRPNGGSAIASAPIVTYTNVESAPSLAHTKRYCDITGLPAPYLDPKSRLRYHDREVFGFIRTLPQGSHEFYLEARGAHTILK</sequence>
<dbReference type="Pfam" id="PF03006">
    <property type="entry name" value="HlyIII"/>
    <property type="match status" value="1"/>
</dbReference>
<evidence type="ECO:0000256" key="3">
    <source>
        <dbReference type="ARBA" id="ARBA00022692"/>
    </source>
</evidence>
<dbReference type="OrthoDB" id="49520at2759"/>
<dbReference type="GO" id="GO:0038023">
    <property type="term" value="F:signaling receptor activity"/>
    <property type="evidence" value="ECO:0007669"/>
    <property type="project" value="TreeGrafter"/>
</dbReference>
<evidence type="ECO:0000256" key="2">
    <source>
        <dbReference type="ARBA" id="ARBA00007018"/>
    </source>
</evidence>
<dbReference type="GO" id="GO:0006882">
    <property type="term" value="P:intracellular zinc ion homeostasis"/>
    <property type="evidence" value="ECO:0007669"/>
    <property type="project" value="TreeGrafter"/>
</dbReference>
<dbReference type="Proteomes" id="UP000297716">
    <property type="component" value="Unassembled WGS sequence"/>
</dbReference>
<dbReference type="InterPro" id="IPR004254">
    <property type="entry name" value="AdipoR/HlyIII-related"/>
</dbReference>
<comment type="similarity">
    <text evidence="2">Belongs to the ADIPOR family.</text>
</comment>
<comment type="caution">
    <text evidence="10">The sequence shown here is derived from an EMBL/GenBank/DDBJ whole genome shotgun (WGS) entry which is preliminary data.</text>
</comment>
<proteinExistence type="inferred from homology"/>
<comment type="subcellular location">
    <subcellularLocation>
        <location evidence="1">Membrane</location>
        <topology evidence="1">Multi-pass membrane protein</topology>
    </subcellularLocation>
</comment>
<dbReference type="InterPro" id="IPR013272">
    <property type="entry name" value="Vps72/YL1_C"/>
</dbReference>
<feature type="compositionally biased region" description="Basic residues" evidence="7">
    <location>
        <begin position="1"/>
        <end position="15"/>
    </location>
</feature>
<keyword evidence="6" id="KW-0862">Zinc</keyword>
<organism evidence="10 11">
    <name type="scientific">Xylaria hypoxylon</name>
    <dbReference type="NCBI Taxonomy" id="37992"/>
    <lineage>
        <taxon>Eukaryota</taxon>
        <taxon>Fungi</taxon>
        <taxon>Dikarya</taxon>
        <taxon>Ascomycota</taxon>
        <taxon>Pezizomycotina</taxon>
        <taxon>Sordariomycetes</taxon>
        <taxon>Xylariomycetidae</taxon>
        <taxon>Xylariales</taxon>
        <taxon>Xylariaceae</taxon>
        <taxon>Xylaria</taxon>
    </lineage>
</organism>
<feature type="transmembrane region" description="Helical" evidence="8">
    <location>
        <begin position="187"/>
        <end position="206"/>
    </location>
</feature>
<feature type="binding site" evidence="6">
    <location>
        <position position="287"/>
    </location>
    <ligand>
        <name>Zn(2+)</name>
        <dbReference type="ChEBI" id="CHEBI:29105"/>
    </ligand>
</feature>
<feature type="compositionally biased region" description="Polar residues" evidence="7">
    <location>
        <begin position="429"/>
        <end position="448"/>
    </location>
</feature>
<evidence type="ECO:0000313" key="11">
    <source>
        <dbReference type="Proteomes" id="UP000297716"/>
    </source>
</evidence>
<feature type="domain" description="Vps72/YL1 C-terminal" evidence="9">
    <location>
        <begin position="497"/>
        <end position="526"/>
    </location>
</feature>
<evidence type="ECO:0000256" key="6">
    <source>
        <dbReference type="PIRSR" id="PIRSR604254-1"/>
    </source>
</evidence>
<feature type="transmembrane region" description="Helical" evidence="8">
    <location>
        <begin position="87"/>
        <end position="105"/>
    </location>
</feature>
<evidence type="ECO:0000256" key="1">
    <source>
        <dbReference type="ARBA" id="ARBA00004141"/>
    </source>
</evidence>
<keyword evidence="11" id="KW-1185">Reference proteome</keyword>
<evidence type="ECO:0000256" key="8">
    <source>
        <dbReference type="SAM" id="Phobius"/>
    </source>
</evidence>
<feature type="transmembrane region" description="Helical" evidence="8">
    <location>
        <begin position="252"/>
        <end position="269"/>
    </location>
</feature>
<evidence type="ECO:0000256" key="7">
    <source>
        <dbReference type="SAM" id="MobiDB-lite"/>
    </source>
</evidence>